<reference evidence="1 2" key="1">
    <citation type="submission" date="2024-04" db="EMBL/GenBank/DDBJ databases">
        <title>Tritrichomonas musculus Genome.</title>
        <authorList>
            <person name="Alves-Ferreira E."/>
            <person name="Grigg M."/>
            <person name="Lorenzi H."/>
            <person name="Galac M."/>
        </authorList>
    </citation>
    <scope>NUCLEOTIDE SEQUENCE [LARGE SCALE GENOMIC DNA]</scope>
    <source>
        <strain evidence="1 2">EAF2021</strain>
    </source>
</reference>
<comment type="caution">
    <text evidence="1">The sequence shown here is derived from an EMBL/GenBank/DDBJ whole genome shotgun (WGS) entry which is preliminary data.</text>
</comment>
<sequence length="124" mass="14509">MDDDLFEPIQQDESEELSFIDRVNQNGQKIIQFQENQIQIQNSINELQSSLKINQISSIHDIQELLLKISSNLEKIRENSLLNGEIINQIKEEHEELEEEFSKMKKSEDIQAEIKDLVDIISNK</sequence>
<keyword evidence="2" id="KW-1185">Reference proteome</keyword>
<evidence type="ECO:0000313" key="1">
    <source>
        <dbReference type="EMBL" id="KAK8886950.1"/>
    </source>
</evidence>
<accession>A0ABR2K751</accession>
<name>A0ABR2K751_9EUKA</name>
<gene>
    <name evidence="1" type="ORF">M9Y10_037985</name>
</gene>
<dbReference type="Proteomes" id="UP001470230">
    <property type="component" value="Unassembled WGS sequence"/>
</dbReference>
<evidence type="ECO:0000313" key="2">
    <source>
        <dbReference type="Proteomes" id="UP001470230"/>
    </source>
</evidence>
<organism evidence="1 2">
    <name type="scientific">Tritrichomonas musculus</name>
    <dbReference type="NCBI Taxonomy" id="1915356"/>
    <lineage>
        <taxon>Eukaryota</taxon>
        <taxon>Metamonada</taxon>
        <taxon>Parabasalia</taxon>
        <taxon>Tritrichomonadida</taxon>
        <taxon>Tritrichomonadidae</taxon>
        <taxon>Tritrichomonas</taxon>
    </lineage>
</organism>
<proteinExistence type="predicted"/>
<protein>
    <submittedName>
        <fullName evidence="1">Uncharacterized protein</fullName>
    </submittedName>
</protein>
<dbReference type="EMBL" id="JAPFFF010000006">
    <property type="protein sequence ID" value="KAK8886950.1"/>
    <property type="molecule type" value="Genomic_DNA"/>
</dbReference>